<name>A0A3P3XJB7_9SPIR</name>
<comment type="subcellular location">
    <subcellularLocation>
        <location evidence="1">Periplasm</location>
    </subcellularLocation>
</comment>
<dbReference type="SUPFAM" id="SSF53850">
    <property type="entry name" value="Periplasmic binding protein-like II"/>
    <property type="match status" value="1"/>
</dbReference>
<dbReference type="EMBL" id="FWDM01000022">
    <property type="protein sequence ID" value="SLM13521.1"/>
    <property type="molecule type" value="Genomic_DNA"/>
</dbReference>
<dbReference type="PANTHER" id="PTHR43649:SF12">
    <property type="entry name" value="DIACETYLCHITOBIOSE BINDING PROTEIN DASA"/>
    <property type="match status" value="1"/>
</dbReference>
<reference evidence="3" key="1">
    <citation type="submission" date="2017-02" db="EMBL/GenBank/DDBJ databases">
        <authorList>
            <person name="Regsiter A."/>
            <person name="William W."/>
        </authorList>
    </citation>
    <scope>NUCLEOTIDE SEQUENCE</scope>
    <source>
        <strain evidence="3">Bib</strain>
    </source>
</reference>
<sequence>MKRRFLLASIFLLVVGIFAFGQAQKELTALWFYDDPSELEFLNKKAAEYSTSHPGVTIKVNTVAYNDLFTRLTQLVAGNNPPDIVKLTDIRPEIEPFILDLSKYHGKDFLKPFIPGVAAALNREGRILGAPLDVTANGIILNKTLFDKAGVAIPSKEKAWTYNEFLQAISDVKKKTGALYALVWDVTPHRWSTYLFENGGSFYDSTGRKSNFNSPAAIQALRGFADMFDKGYIPKSIWIGSENPRDMFFSGQAVAWMSGSWQVKAMLDNIKNFEWTAGPNPYVTTRSSVLGYKFVSAFSTSKYPDIAADFIKFFTSKENNSDYAKSLMTIASRTDTGTINYGNAQASSALNNLAYELAISPLPASTDIANPVMGYVWNTVKENVIAVLTKTKTAEQAAAAINAQIEDSLRIVYGK</sequence>
<organism evidence="3">
    <name type="scientific">uncultured spirochete</name>
    <dbReference type="NCBI Taxonomy" id="156406"/>
    <lineage>
        <taxon>Bacteria</taxon>
        <taxon>Pseudomonadati</taxon>
        <taxon>Spirochaetota</taxon>
        <taxon>Spirochaetia</taxon>
        <taxon>Spirochaetales</taxon>
        <taxon>environmental samples</taxon>
    </lineage>
</organism>
<dbReference type="AlphaFoldDB" id="A0A3P3XJB7"/>
<protein>
    <submittedName>
        <fullName evidence="3">Putative Sugar-binding periplasmic proteins/domains</fullName>
    </submittedName>
</protein>
<evidence type="ECO:0000313" key="3">
    <source>
        <dbReference type="EMBL" id="SLM13521.1"/>
    </source>
</evidence>
<dbReference type="PANTHER" id="PTHR43649">
    <property type="entry name" value="ARABINOSE-BINDING PROTEIN-RELATED"/>
    <property type="match status" value="1"/>
</dbReference>
<dbReference type="Pfam" id="PF01547">
    <property type="entry name" value="SBP_bac_1"/>
    <property type="match status" value="1"/>
</dbReference>
<comment type="similarity">
    <text evidence="2">Belongs to the bacterial solute-binding protein 1 family.</text>
</comment>
<dbReference type="InterPro" id="IPR050490">
    <property type="entry name" value="Bact_solute-bd_prot1"/>
</dbReference>
<dbReference type="Gene3D" id="3.40.190.10">
    <property type="entry name" value="Periplasmic binding protein-like II"/>
    <property type="match status" value="1"/>
</dbReference>
<evidence type="ECO:0000256" key="2">
    <source>
        <dbReference type="ARBA" id="ARBA00008520"/>
    </source>
</evidence>
<dbReference type="CDD" id="cd13585">
    <property type="entry name" value="PBP2_TMBP_like"/>
    <property type="match status" value="1"/>
</dbReference>
<evidence type="ECO:0000256" key="1">
    <source>
        <dbReference type="ARBA" id="ARBA00004418"/>
    </source>
</evidence>
<dbReference type="GO" id="GO:0042597">
    <property type="term" value="C:periplasmic space"/>
    <property type="evidence" value="ECO:0007669"/>
    <property type="project" value="UniProtKB-SubCell"/>
</dbReference>
<proteinExistence type="inferred from homology"/>
<dbReference type="InterPro" id="IPR006059">
    <property type="entry name" value="SBP"/>
</dbReference>
<gene>
    <name evidence="3" type="ORF">SPIROBIBN47_290093</name>
</gene>
<accession>A0A3P3XJB7</accession>